<evidence type="ECO:0000256" key="1">
    <source>
        <dbReference type="SAM" id="MobiDB-lite"/>
    </source>
</evidence>
<sequence length="168" mass="20494">MYSQAEYNRKWRAGNPEKAAEYAKRNRTKRKDAIVEYNREWRARNPDKVAEQAKRNRTKNKDRIVEYNKKWREEHPEAVKEWQRSYHERKRLRVNGKTISVNKRPKTIGCEMCGEIVNRLEYHHWDDEHPCLGLWLCWNCHRIAEGVDKNLHFIYLREKESMVLETLI</sequence>
<gene>
    <name evidence="2" type="ORF">MM415A04519_0001</name>
</gene>
<accession>A0A6M3JJM6</accession>
<dbReference type="AlphaFoldDB" id="A0A6M3JJM6"/>
<evidence type="ECO:0000313" key="2">
    <source>
        <dbReference type="EMBL" id="QJA69498.1"/>
    </source>
</evidence>
<dbReference type="GO" id="GO:0004519">
    <property type="term" value="F:endonuclease activity"/>
    <property type="evidence" value="ECO:0007669"/>
    <property type="project" value="UniProtKB-KW"/>
</dbReference>
<name>A0A6M3JJM6_9ZZZZ</name>
<proteinExistence type="predicted"/>
<keyword evidence="2" id="KW-0255">Endonuclease</keyword>
<keyword evidence="2" id="KW-0540">Nuclease</keyword>
<reference evidence="2" key="1">
    <citation type="submission" date="2020-03" db="EMBL/GenBank/DDBJ databases">
        <title>The deep terrestrial virosphere.</title>
        <authorList>
            <person name="Holmfeldt K."/>
            <person name="Nilsson E."/>
            <person name="Simone D."/>
            <person name="Lopez-Fernandez M."/>
            <person name="Wu X."/>
            <person name="de Brujin I."/>
            <person name="Lundin D."/>
            <person name="Andersson A."/>
            <person name="Bertilsson S."/>
            <person name="Dopson M."/>
        </authorList>
    </citation>
    <scope>NUCLEOTIDE SEQUENCE</scope>
    <source>
        <strain evidence="2">MM415A04519</strain>
    </source>
</reference>
<organism evidence="2">
    <name type="scientific">viral metagenome</name>
    <dbReference type="NCBI Taxonomy" id="1070528"/>
    <lineage>
        <taxon>unclassified sequences</taxon>
        <taxon>metagenomes</taxon>
        <taxon>organismal metagenomes</taxon>
    </lineage>
</organism>
<keyword evidence="2" id="KW-0378">Hydrolase</keyword>
<feature type="region of interest" description="Disordered" evidence="1">
    <location>
        <begin position="1"/>
        <end position="29"/>
    </location>
</feature>
<protein>
    <submittedName>
        <fullName evidence="2">Putative HNH endonuclease</fullName>
    </submittedName>
</protein>
<dbReference type="EMBL" id="MT141711">
    <property type="protein sequence ID" value="QJA69498.1"/>
    <property type="molecule type" value="Genomic_DNA"/>
</dbReference>